<reference evidence="1" key="1">
    <citation type="submission" date="2016-02" db="EMBL/GenBank/DDBJ databases">
        <title>Genomic sequences of Ochrobactrum anthropi.</title>
        <authorList>
            <person name="Chudasama K.S."/>
            <person name="Thaker V.S."/>
        </authorList>
    </citation>
    <scope>NUCLEOTIDE SEQUENCE [LARGE SCALE GENOMIC DNA]</scope>
    <source>
        <strain evidence="1">SUBG007</strain>
    </source>
</reference>
<dbReference type="AlphaFoldDB" id="A0A656Z541"/>
<protein>
    <submittedName>
        <fullName evidence="1">Uncharacterized protein</fullName>
    </submittedName>
</protein>
<proteinExistence type="predicted"/>
<name>A0A656Z541_BRUAN</name>
<sequence>MLKRTPGAVDLAVLTIACLTIFSAFPKAAAQDLPPPLAELNHSDSEFLELQLEVFVNGSPSELIAAFRQTPDGLLLIEPEQLKNVGIKPAKEAIREDGWVDIGRLPGVVATYDEENRL</sequence>
<dbReference type="EMBL" id="LUAY01002683">
    <property type="protein sequence ID" value="KYB45790.1"/>
    <property type="molecule type" value="Genomic_DNA"/>
</dbReference>
<comment type="caution">
    <text evidence="1">The sequence shown here is derived from an EMBL/GenBank/DDBJ whole genome shotgun (WGS) entry which is preliminary data.</text>
</comment>
<organism evidence="1">
    <name type="scientific">Brucella anthropi</name>
    <name type="common">Ochrobactrum anthropi</name>
    <dbReference type="NCBI Taxonomy" id="529"/>
    <lineage>
        <taxon>Bacteria</taxon>
        <taxon>Pseudomonadati</taxon>
        <taxon>Pseudomonadota</taxon>
        <taxon>Alphaproteobacteria</taxon>
        <taxon>Hyphomicrobiales</taxon>
        <taxon>Brucellaceae</taxon>
        <taxon>Brucella/Ochrobactrum group</taxon>
        <taxon>Brucella</taxon>
    </lineage>
</organism>
<accession>A0A656Z541</accession>
<gene>
    <name evidence="1" type="ORF">AB664_32960</name>
</gene>
<evidence type="ECO:0000313" key="1">
    <source>
        <dbReference type="EMBL" id="KYB45790.1"/>
    </source>
</evidence>